<proteinExistence type="predicted"/>
<gene>
    <name evidence="1" type="primary">SLC25A5</name>
</gene>
<accession>A0AC11D7F1</accession>
<protein>
    <submittedName>
        <fullName evidence="1">Solute carrier family 25 member 5</fullName>
    </submittedName>
</protein>
<dbReference type="Ensembl" id="ENSOART00020075750.1">
    <property type="protein sequence ID" value="ENSOARP00020041031.1"/>
    <property type="gene ID" value="ENSOARG00020035394.1"/>
</dbReference>
<reference evidence="1" key="3">
    <citation type="submission" date="2025-09" db="UniProtKB">
        <authorList>
            <consortium name="Ensembl"/>
        </authorList>
    </citation>
    <scope>IDENTIFICATION</scope>
</reference>
<name>A0AC11D7F1_SHEEP</name>
<reference evidence="1" key="1">
    <citation type="submission" date="2020-11" db="EMBL/GenBank/DDBJ databases">
        <authorList>
            <person name="Davenport K.M."/>
            <person name="Bickhart D.M."/>
            <person name="Smith T.P.L."/>
            <person name="Murdoch B.M."/>
            <person name="Rosen B.D."/>
        </authorList>
    </citation>
    <scope>NUCLEOTIDE SEQUENCE [LARGE SCALE GENOMIC DNA]</scope>
    <source>
        <strain evidence="1">OAR_USU_Benz2616</strain>
    </source>
</reference>
<reference evidence="1" key="2">
    <citation type="submission" date="2025-08" db="UniProtKB">
        <authorList>
            <consortium name="Ensembl"/>
        </authorList>
    </citation>
    <scope>IDENTIFICATION</scope>
</reference>
<sequence length="573" mass="62764">MATWRRDGRLTGSQRLLCAGLAGALSLSLTAPLELATVLAQVGVVRGRARGPWAAGLRVWRAEGPRALWKGNAVACLRLFPCSAVQLAAYRKFVVLFTDDLGHISQWSSIMAGSLAGMVSTIVTYPTDLIKTRLIVQNMLEPSYRGILHAFSTIYQQEGFLALYRGVSLTVLGALPFSAGSLLVYMNLEKIWNGPRDRFSLLQNFANVCLAAAVTQTLSFPFDTVKRKMQAQSPHLPHGGGVDVHFSGAVDCFRQIVKAQGVLGLWNGLAANLLKMTDAAVSFAKDFLAGGVAAAISKTAVAPIERVKLLLQVQHASKQITADKQYKGIIDCVVRIPKEQGVLSFWRGNLANVIRYFPTQALNFAFKDKYKQIFLGGVDKRTQFWRYFAGNLASGGAAGATSLCFVYPLDFARTRLAADVGKAGAEREFRGLGDCLVKIYKSDGIRGLYQGFNVSVQGIIIYRAAYFGIYDTAKGMLPDPKNTHIFISWMIAQSVTAVAGLTSYPFDTVRRRMMMQSGRKGTDIMYTGTLDCWRKIARDEGAKAFFKGAWSNVLRGMGGAFVLVLYDEIKKFT</sequence>
<evidence type="ECO:0000313" key="1">
    <source>
        <dbReference type="Ensembl" id="ENSOARP00020041031.1"/>
    </source>
</evidence>
<organism evidence="1">
    <name type="scientific">Ovis aries</name>
    <name type="common">Sheep</name>
    <dbReference type="NCBI Taxonomy" id="9940"/>
    <lineage>
        <taxon>Eukaryota</taxon>
        <taxon>Metazoa</taxon>
        <taxon>Chordata</taxon>
        <taxon>Craniata</taxon>
        <taxon>Vertebrata</taxon>
        <taxon>Euteleostomi</taxon>
        <taxon>Mammalia</taxon>
        <taxon>Eutheria</taxon>
        <taxon>Laurasiatheria</taxon>
        <taxon>Artiodactyla</taxon>
        <taxon>Ruminantia</taxon>
        <taxon>Pecora</taxon>
        <taxon>Bovidae</taxon>
        <taxon>Caprinae</taxon>
        <taxon>Ovis</taxon>
    </lineage>
</organism>